<evidence type="ECO:0000313" key="7">
    <source>
        <dbReference type="Proteomes" id="UP000193391"/>
    </source>
</evidence>
<evidence type="ECO:0000313" key="6">
    <source>
        <dbReference type="EMBL" id="OSQ35618.1"/>
    </source>
</evidence>
<dbReference type="InterPro" id="IPR015856">
    <property type="entry name" value="ABC_transpr_CbiO/EcfA_su"/>
</dbReference>
<dbReference type="OrthoDB" id="9782163at2"/>
<dbReference type="GO" id="GO:0005524">
    <property type="term" value="F:ATP binding"/>
    <property type="evidence" value="ECO:0007669"/>
    <property type="project" value="UniProtKB-KW"/>
</dbReference>
<protein>
    <submittedName>
        <fullName evidence="6">Cobalt ABC transporter ATPase</fullName>
    </submittedName>
</protein>
<dbReference type="Gene3D" id="3.40.50.300">
    <property type="entry name" value="P-loop containing nucleotide triphosphate hydrolases"/>
    <property type="match status" value="1"/>
</dbReference>
<dbReference type="RefSeq" id="WP_085586074.1">
    <property type="nucleotide sequence ID" value="NZ_JFKA01000016.1"/>
</dbReference>
<evidence type="ECO:0000256" key="2">
    <source>
        <dbReference type="ARBA" id="ARBA00022448"/>
    </source>
</evidence>
<keyword evidence="2" id="KW-0813">Transport</keyword>
<dbReference type="GO" id="GO:0043190">
    <property type="term" value="C:ATP-binding cassette (ABC) transporter complex"/>
    <property type="evidence" value="ECO:0007669"/>
    <property type="project" value="TreeGrafter"/>
</dbReference>
<comment type="caution">
    <text evidence="6">The sequence shown here is derived from an EMBL/GenBank/DDBJ whole genome shotgun (WGS) entry which is preliminary data.</text>
</comment>
<dbReference type="Pfam" id="PF00005">
    <property type="entry name" value="ABC_tran"/>
    <property type="match status" value="1"/>
</dbReference>
<dbReference type="InterPro" id="IPR017871">
    <property type="entry name" value="ABC_transporter-like_CS"/>
</dbReference>
<dbReference type="PROSITE" id="PS50893">
    <property type="entry name" value="ABC_TRANSPORTER_2"/>
    <property type="match status" value="1"/>
</dbReference>
<keyword evidence="7" id="KW-1185">Reference proteome</keyword>
<evidence type="ECO:0000259" key="5">
    <source>
        <dbReference type="PROSITE" id="PS50893"/>
    </source>
</evidence>
<dbReference type="AlphaFoldDB" id="A0A1Y2KV57"/>
<evidence type="ECO:0000256" key="1">
    <source>
        <dbReference type="ARBA" id="ARBA00005417"/>
    </source>
</evidence>
<dbReference type="SUPFAM" id="SSF52540">
    <property type="entry name" value="P-loop containing nucleoside triphosphate hydrolases"/>
    <property type="match status" value="1"/>
</dbReference>
<dbReference type="PROSITE" id="PS00211">
    <property type="entry name" value="ABC_TRANSPORTER_1"/>
    <property type="match status" value="1"/>
</dbReference>
<dbReference type="GO" id="GO:0016887">
    <property type="term" value="F:ATP hydrolysis activity"/>
    <property type="evidence" value="ECO:0007669"/>
    <property type="project" value="InterPro"/>
</dbReference>
<dbReference type="STRING" id="1293891.TMES_20425"/>
<gene>
    <name evidence="6" type="ORF">TMES_20425</name>
</gene>
<feature type="domain" description="ABC transporter" evidence="5">
    <location>
        <begin position="7"/>
        <end position="231"/>
    </location>
</feature>
<dbReference type="InterPro" id="IPR003439">
    <property type="entry name" value="ABC_transporter-like_ATP-bd"/>
</dbReference>
<accession>A0A1Y2KV57</accession>
<dbReference type="InterPro" id="IPR003593">
    <property type="entry name" value="AAA+_ATPase"/>
</dbReference>
<dbReference type="InterPro" id="IPR050095">
    <property type="entry name" value="ECF_ABC_transporter_ATP-bd"/>
</dbReference>
<dbReference type="EMBL" id="JFKA01000016">
    <property type="protein sequence ID" value="OSQ35618.1"/>
    <property type="molecule type" value="Genomic_DNA"/>
</dbReference>
<sequence length="232" mass="24928">MSAPALIVLRDICFSFSPTKPVLNHASFVLAPGEKIALTGPNGAGKTTLLHIMMGLQTPQTGTIEILQKTCKTEKDFSAIRGKVGLLFQDSDDQLFCPTVIEDVAFGPLNLGYNDAQALEISYKTLADLGLSGFENRITHQLSGGEKRLVALATVLAMAPDILLLDEPTNGLDQTVESRLTDILQALPQAMVIISHNRSFLDQVATRKVTLHNGDLISGDETIKNTIAGKTS</sequence>
<dbReference type="SMART" id="SM00382">
    <property type="entry name" value="AAA"/>
    <property type="match status" value="1"/>
</dbReference>
<dbReference type="GO" id="GO:0042626">
    <property type="term" value="F:ATPase-coupled transmembrane transporter activity"/>
    <property type="evidence" value="ECO:0007669"/>
    <property type="project" value="TreeGrafter"/>
</dbReference>
<dbReference type="PANTHER" id="PTHR43553:SF24">
    <property type="entry name" value="ENERGY-COUPLING FACTOR TRANSPORTER ATP-BINDING PROTEIN ECFA1"/>
    <property type="match status" value="1"/>
</dbReference>
<dbReference type="InterPro" id="IPR027417">
    <property type="entry name" value="P-loop_NTPase"/>
</dbReference>
<dbReference type="PANTHER" id="PTHR43553">
    <property type="entry name" value="HEAVY METAL TRANSPORTER"/>
    <property type="match status" value="1"/>
</dbReference>
<dbReference type="CDD" id="cd03225">
    <property type="entry name" value="ABC_cobalt_CbiO_domain1"/>
    <property type="match status" value="1"/>
</dbReference>
<proteinExistence type="inferred from homology"/>
<dbReference type="Proteomes" id="UP000193391">
    <property type="component" value="Unassembled WGS sequence"/>
</dbReference>
<evidence type="ECO:0000256" key="3">
    <source>
        <dbReference type="ARBA" id="ARBA00022741"/>
    </source>
</evidence>
<organism evidence="6 7">
    <name type="scientific">Thalassospira mesophila</name>
    <dbReference type="NCBI Taxonomy" id="1293891"/>
    <lineage>
        <taxon>Bacteria</taxon>
        <taxon>Pseudomonadati</taxon>
        <taxon>Pseudomonadota</taxon>
        <taxon>Alphaproteobacteria</taxon>
        <taxon>Rhodospirillales</taxon>
        <taxon>Thalassospiraceae</taxon>
        <taxon>Thalassospira</taxon>
    </lineage>
</organism>
<evidence type="ECO:0000256" key="4">
    <source>
        <dbReference type="ARBA" id="ARBA00022840"/>
    </source>
</evidence>
<name>A0A1Y2KV57_9PROT</name>
<keyword evidence="3" id="KW-0547">Nucleotide-binding</keyword>
<comment type="similarity">
    <text evidence="1">Belongs to the ABC transporter superfamily.</text>
</comment>
<keyword evidence="4" id="KW-0067">ATP-binding</keyword>
<reference evidence="6 7" key="1">
    <citation type="submission" date="2014-03" db="EMBL/GenBank/DDBJ databases">
        <title>The draft genome sequence of Thalassospira mesophila JCM 18969.</title>
        <authorList>
            <person name="Lai Q."/>
            <person name="Shao Z."/>
        </authorList>
    </citation>
    <scope>NUCLEOTIDE SEQUENCE [LARGE SCALE GENOMIC DNA]</scope>
    <source>
        <strain evidence="6 7">JCM 18969</strain>
    </source>
</reference>